<dbReference type="InterPro" id="IPR036322">
    <property type="entry name" value="WD40_repeat_dom_sf"/>
</dbReference>
<dbReference type="PROSITE" id="PS00678">
    <property type="entry name" value="WD_REPEATS_1"/>
    <property type="match status" value="1"/>
</dbReference>
<evidence type="ECO:0000256" key="2">
    <source>
        <dbReference type="ARBA" id="ARBA00022737"/>
    </source>
</evidence>
<dbReference type="EMBL" id="BTSY01000001">
    <property type="protein sequence ID" value="GMT08860.1"/>
    <property type="molecule type" value="Genomic_DNA"/>
</dbReference>
<evidence type="ECO:0000256" key="4">
    <source>
        <dbReference type="SAM" id="MobiDB-lite"/>
    </source>
</evidence>
<evidence type="ECO:0008006" key="7">
    <source>
        <dbReference type="Google" id="ProtNLM"/>
    </source>
</evidence>
<proteinExistence type="predicted"/>
<dbReference type="InterPro" id="IPR019775">
    <property type="entry name" value="WD40_repeat_CS"/>
</dbReference>
<keyword evidence="1 3" id="KW-0853">WD repeat</keyword>
<dbReference type="PANTHER" id="PTHR19919">
    <property type="entry name" value="WD REPEAT CONTAINING PROTEIN"/>
    <property type="match status" value="1"/>
</dbReference>
<dbReference type="Proteomes" id="UP001432322">
    <property type="component" value="Unassembled WGS sequence"/>
</dbReference>
<keyword evidence="6" id="KW-1185">Reference proteome</keyword>
<dbReference type="SMART" id="SM00320">
    <property type="entry name" value="WD40"/>
    <property type="match status" value="4"/>
</dbReference>
<evidence type="ECO:0000256" key="1">
    <source>
        <dbReference type="ARBA" id="ARBA00022574"/>
    </source>
</evidence>
<keyword evidence="2" id="KW-0677">Repeat</keyword>
<feature type="region of interest" description="Disordered" evidence="4">
    <location>
        <begin position="1"/>
        <end position="70"/>
    </location>
</feature>
<evidence type="ECO:0000313" key="5">
    <source>
        <dbReference type="EMBL" id="GMT08860.1"/>
    </source>
</evidence>
<name>A0AAV5URJ2_9BILA</name>
<dbReference type="InterPro" id="IPR015943">
    <property type="entry name" value="WD40/YVTN_repeat-like_dom_sf"/>
</dbReference>
<evidence type="ECO:0000313" key="6">
    <source>
        <dbReference type="Proteomes" id="UP001432322"/>
    </source>
</evidence>
<gene>
    <name evidence="5" type="ORF">PFISCL1PPCAC_157</name>
</gene>
<accession>A0AAV5URJ2</accession>
<dbReference type="Pfam" id="PF00400">
    <property type="entry name" value="WD40"/>
    <property type="match status" value="2"/>
</dbReference>
<feature type="repeat" description="WD" evidence="3">
    <location>
        <begin position="348"/>
        <end position="383"/>
    </location>
</feature>
<dbReference type="PROSITE" id="PS50082">
    <property type="entry name" value="WD_REPEATS_2"/>
    <property type="match status" value="2"/>
</dbReference>
<feature type="repeat" description="WD" evidence="3">
    <location>
        <begin position="258"/>
        <end position="293"/>
    </location>
</feature>
<feature type="compositionally biased region" description="Gly residues" evidence="4">
    <location>
        <begin position="21"/>
        <end position="33"/>
    </location>
</feature>
<reference evidence="5" key="1">
    <citation type="submission" date="2023-10" db="EMBL/GenBank/DDBJ databases">
        <title>Genome assembly of Pristionchus species.</title>
        <authorList>
            <person name="Yoshida K."/>
            <person name="Sommer R.J."/>
        </authorList>
    </citation>
    <scope>NUCLEOTIDE SEQUENCE</scope>
    <source>
        <strain evidence="5">RS5133</strain>
    </source>
</reference>
<dbReference type="InterPro" id="IPR045159">
    <property type="entry name" value="DCAF7-like"/>
</dbReference>
<evidence type="ECO:0000256" key="3">
    <source>
        <dbReference type="PROSITE-ProRule" id="PRU00221"/>
    </source>
</evidence>
<dbReference type="PROSITE" id="PS50294">
    <property type="entry name" value="WD_REPEATS_REGION"/>
    <property type="match status" value="1"/>
</dbReference>
<protein>
    <recommendedName>
        <fullName evidence="7">WD_REPEATS_REGION domain-containing protein</fullName>
    </recommendedName>
</protein>
<dbReference type="AlphaFoldDB" id="A0AAV5URJ2"/>
<feature type="compositionally biased region" description="Basic residues" evidence="4">
    <location>
        <begin position="1"/>
        <end position="11"/>
    </location>
</feature>
<organism evidence="5 6">
    <name type="scientific">Pristionchus fissidentatus</name>
    <dbReference type="NCBI Taxonomy" id="1538716"/>
    <lineage>
        <taxon>Eukaryota</taxon>
        <taxon>Metazoa</taxon>
        <taxon>Ecdysozoa</taxon>
        <taxon>Nematoda</taxon>
        <taxon>Chromadorea</taxon>
        <taxon>Rhabditida</taxon>
        <taxon>Rhabditina</taxon>
        <taxon>Diplogasteromorpha</taxon>
        <taxon>Diplogasteroidea</taxon>
        <taxon>Neodiplogasteridae</taxon>
        <taxon>Pristionchus</taxon>
    </lineage>
</organism>
<dbReference type="Gene3D" id="2.130.10.10">
    <property type="entry name" value="YVTN repeat-like/Quinoprotein amine dehydrogenase"/>
    <property type="match status" value="1"/>
</dbReference>
<feature type="non-terminal residue" evidence="5">
    <location>
        <position position="1"/>
    </location>
</feature>
<dbReference type="InterPro" id="IPR001680">
    <property type="entry name" value="WD40_rpt"/>
</dbReference>
<dbReference type="SUPFAM" id="SSF50978">
    <property type="entry name" value="WD40 repeat-like"/>
    <property type="match status" value="1"/>
</dbReference>
<sequence>VERVGHSRPRRSLSLMQRGSTSGGPGGGGGSGSMGDAPAAPALYPPVAAQQQQQSLQQLQQQQQPKEPGALNEQFESCTMEEDASPSSEERRKELYGYEAPFPLYSSAWSPAKDAQRKFRLAVASFVEEYSNRISIVQLDEEAGALVLRYSFYHPYPPTKVQWIPDANGVHPDLIATSGDYLRLWRVGKDNSVTIEALLNPNRNAEYCAPLTSFDWNSFDVNLIGTSSIDTTCTIWSLETGQAVGSTKRIEGTLKTQLIAHDKEVFDMAFSHQRKDSFASVGADGSIRLFDLRHLEHSTIVYEDPARSPLVRIDWNKMDANYLATIAKDSKEIVIVDLRMPCTPVARLSNHKATVNAISWAPHSSCHICSGADDSQALIWDINEIPKPVEDPILAYQAKAEVNQVHWSSSFSDWISICYGSRIEILRV</sequence>
<comment type="caution">
    <text evidence="5">The sequence shown here is derived from an EMBL/GenBank/DDBJ whole genome shotgun (WGS) entry which is preliminary data.</text>
</comment>
<feature type="compositionally biased region" description="Low complexity" evidence="4">
    <location>
        <begin position="34"/>
        <end position="65"/>
    </location>
</feature>